<gene>
    <name evidence="2" type="ORF">S01H1_35603</name>
</gene>
<protein>
    <recommendedName>
        <fullName evidence="1">Spore protein YkvP/CgeB glycosyl transferase-like domain-containing protein</fullName>
    </recommendedName>
</protein>
<accession>X0WIW4</accession>
<feature type="domain" description="Spore protein YkvP/CgeB glycosyl transferase-like" evidence="1">
    <location>
        <begin position="45"/>
        <end position="177"/>
    </location>
</feature>
<reference evidence="2" key="1">
    <citation type="journal article" date="2014" name="Front. Microbiol.">
        <title>High frequency of phylogenetically diverse reductive dehalogenase-homologous genes in deep subseafloor sedimentary metagenomes.</title>
        <authorList>
            <person name="Kawai M."/>
            <person name="Futagami T."/>
            <person name="Toyoda A."/>
            <person name="Takaki Y."/>
            <person name="Nishi S."/>
            <person name="Hori S."/>
            <person name="Arai W."/>
            <person name="Tsubouchi T."/>
            <person name="Morono Y."/>
            <person name="Uchiyama I."/>
            <person name="Ito T."/>
            <person name="Fujiyama A."/>
            <person name="Inagaki F."/>
            <person name="Takami H."/>
        </authorList>
    </citation>
    <scope>NUCLEOTIDE SEQUENCE</scope>
    <source>
        <strain evidence="2">Expedition CK06-06</strain>
    </source>
</reference>
<sequence>MPAGVLESECYLGTPQERFKKDIIFVGSYGYHPEWNYRPQLIDWLKNTYGDRFQRFAGDCKYGTIRGGALNDLYASAKVVIGDSLCIGFNYPHYISDRLFETTGRGGFIIFPYIVGIGNYFKLGSELITYDYGDFDSLKKLIDFYVNNNEEREKIQIAGHRRTKKDHTYRNRIEKIFSILKEEGAIE</sequence>
<dbReference type="Pfam" id="PF13524">
    <property type="entry name" value="Glyco_trans_1_2"/>
    <property type="match status" value="1"/>
</dbReference>
<dbReference type="InterPro" id="IPR055259">
    <property type="entry name" value="YkvP/CgeB_Glyco_trans-like"/>
</dbReference>
<dbReference type="EMBL" id="BARS01022251">
    <property type="protein sequence ID" value="GAG12636.1"/>
    <property type="molecule type" value="Genomic_DNA"/>
</dbReference>
<comment type="caution">
    <text evidence="2">The sequence shown here is derived from an EMBL/GenBank/DDBJ whole genome shotgun (WGS) entry which is preliminary data.</text>
</comment>
<organism evidence="2">
    <name type="scientific">marine sediment metagenome</name>
    <dbReference type="NCBI Taxonomy" id="412755"/>
    <lineage>
        <taxon>unclassified sequences</taxon>
        <taxon>metagenomes</taxon>
        <taxon>ecological metagenomes</taxon>
    </lineage>
</organism>
<proteinExistence type="predicted"/>
<evidence type="ECO:0000313" key="2">
    <source>
        <dbReference type="EMBL" id="GAG12636.1"/>
    </source>
</evidence>
<dbReference type="AlphaFoldDB" id="X0WIW4"/>
<name>X0WIW4_9ZZZZ</name>
<evidence type="ECO:0000259" key="1">
    <source>
        <dbReference type="Pfam" id="PF13524"/>
    </source>
</evidence>